<proteinExistence type="predicted"/>
<reference evidence="2" key="1">
    <citation type="submission" date="2018-01" db="EMBL/GenBank/DDBJ databases">
        <title>An insight into the sialome of Amazonian anophelines.</title>
        <authorList>
            <person name="Ribeiro J.M."/>
            <person name="Scarpassa V."/>
            <person name="Calvo E."/>
        </authorList>
    </citation>
    <scope>NUCLEOTIDE SEQUENCE</scope>
    <source>
        <tissue evidence="2">Salivary glands</tissue>
    </source>
</reference>
<sequence>MGVRIVRACSMLRFLVFVAFRCIVSQNTRSVFVGFIEPFIEQLGTFSHSAVHTTRLWFVLPYSRWYIPSVAVHFVQFRFQLQGGFPVDQLLQRLSLRANVGKRNGEES</sequence>
<protein>
    <recommendedName>
        <fullName evidence="3">Secreted peptide</fullName>
    </recommendedName>
</protein>
<dbReference type="AlphaFoldDB" id="A0A2M3ZL88"/>
<name>A0A2M3ZL88_9DIPT</name>
<evidence type="ECO:0008006" key="3">
    <source>
        <dbReference type="Google" id="ProtNLM"/>
    </source>
</evidence>
<accession>A0A2M3ZL88</accession>
<keyword evidence="1" id="KW-0732">Signal</keyword>
<organism evidence="2">
    <name type="scientific">Anopheles braziliensis</name>
    <dbReference type="NCBI Taxonomy" id="58242"/>
    <lineage>
        <taxon>Eukaryota</taxon>
        <taxon>Metazoa</taxon>
        <taxon>Ecdysozoa</taxon>
        <taxon>Arthropoda</taxon>
        <taxon>Hexapoda</taxon>
        <taxon>Insecta</taxon>
        <taxon>Pterygota</taxon>
        <taxon>Neoptera</taxon>
        <taxon>Endopterygota</taxon>
        <taxon>Diptera</taxon>
        <taxon>Nematocera</taxon>
        <taxon>Culicoidea</taxon>
        <taxon>Culicidae</taxon>
        <taxon>Anophelinae</taxon>
        <taxon>Anopheles</taxon>
    </lineage>
</organism>
<evidence type="ECO:0000256" key="1">
    <source>
        <dbReference type="SAM" id="SignalP"/>
    </source>
</evidence>
<feature type="chain" id="PRO_5014979734" description="Secreted peptide" evidence="1">
    <location>
        <begin position="26"/>
        <end position="108"/>
    </location>
</feature>
<evidence type="ECO:0000313" key="2">
    <source>
        <dbReference type="EMBL" id="MBW29337.1"/>
    </source>
</evidence>
<feature type="signal peptide" evidence="1">
    <location>
        <begin position="1"/>
        <end position="25"/>
    </location>
</feature>
<dbReference type="EMBL" id="GGFM01008586">
    <property type="protein sequence ID" value="MBW29337.1"/>
    <property type="molecule type" value="Transcribed_RNA"/>
</dbReference>